<proteinExistence type="inferred from homology"/>
<accession>A0A2M9XDD1</accession>
<evidence type="ECO:0000313" key="9">
    <source>
        <dbReference type="Proteomes" id="UP000232196"/>
    </source>
</evidence>
<comment type="subunit">
    <text evidence="5">The complex is composed of two ATP-binding proteins (ModC), two transmembrane proteins (ModB) and a solute-binding protein (ModA).</text>
</comment>
<comment type="caution">
    <text evidence="8">The sequence shown here is derived from an EMBL/GenBank/DDBJ whole genome shotgun (WGS) entry which is preliminary data.</text>
</comment>
<evidence type="ECO:0000313" key="8">
    <source>
        <dbReference type="EMBL" id="PJZ25708.1"/>
    </source>
</evidence>
<dbReference type="RefSeq" id="WP_100706351.1">
    <property type="nucleotide sequence ID" value="NZ_NPDL01000001.1"/>
</dbReference>
<keyword evidence="2 6" id="KW-0500">Molybdenum</keyword>
<dbReference type="InterPro" id="IPR050682">
    <property type="entry name" value="ModA/WtpA"/>
</dbReference>
<organism evidence="8 9">
    <name type="scientific">Leptospira hartskeerlii</name>
    <dbReference type="NCBI Taxonomy" id="2023177"/>
    <lineage>
        <taxon>Bacteria</taxon>
        <taxon>Pseudomonadati</taxon>
        <taxon>Spirochaetota</taxon>
        <taxon>Spirochaetia</taxon>
        <taxon>Leptospirales</taxon>
        <taxon>Leptospiraceae</taxon>
        <taxon>Leptospira</taxon>
    </lineage>
</organism>
<feature type="binding site" evidence="6">
    <location>
        <position position="36"/>
    </location>
    <ligand>
        <name>molybdate</name>
        <dbReference type="ChEBI" id="CHEBI:36264"/>
    </ligand>
</feature>
<dbReference type="Pfam" id="PF13531">
    <property type="entry name" value="SBP_bac_11"/>
    <property type="match status" value="1"/>
</dbReference>
<feature type="binding site" evidence="6">
    <location>
        <position position="190"/>
    </location>
    <ligand>
        <name>molybdate</name>
        <dbReference type="ChEBI" id="CHEBI:36264"/>
    </ligand>
</feature>
<keyword evidence="9" id="KW-1185">Reference proteome</keyword>
<feature type="signal peptide" evidence="7">
    <location>
        <begin position="1"/>
        <end position="22"/>
    </location>
</feature>
<evidence type="ECO:0000256" key="4">
    <source>
        <dbReference type="ARBA" id="ARBA00022729"/>
    </source>
</evidence>
<feature type="binding site" evidence="6">
    <location>
        <position position="63"/>
    </location>
    <ligand>
        <name>molybdate</name>
        <dbReference type="ChEBI" id="CHEBI:36264"/>
    </ligand>
</feature>
<reference evidence="8 9" key="1">
    <citation type="submission" date="2017-07" db="EMBL/GenBank/DDBJ databases">
        <title>Leptospira spp. isolated from tropical soils.</title>
        <authorList>
            <person name="Thibeaux R."/>
            <person name="Iraola G."/>
            <person name="Ferres I."/>
            <person name="Bierque E."/>
            <person name="Girault D."/>
            <person name="Soupe-Gilbert M.-E."/>
            <person name="Picardeau M."/>
            <person name="Goarant C."/>
        </authorList>
    </citation>
    <scope>NUCLEOTIDE SEQUENCE [LARGE SCALE GENOMIC DNA]</scope>
    <source>
        <strain evidence="8 9">MCA1-C-A1</strain>
    </source>
</reference>
<protein>
    <submittedName>
        <fullName evidence="8">Molybdate ABC transporter substrate-binding protein</fullName>
    </submittedName>
</protein>
<gene>
    <name evidence="8" type="primary">modA</name>
    <name evidence="8" type="ORF">CH357_08640</name>
</gene>
<dbReference type="GO" id="GO:0046872">
    <property type="term" value="F:metal ion binding"/>
    <property type="evidence" value="ECO:0007669"/>
    <property type="project" value="UniProtKB-KW"/>
</dbReference>
<sequence>MIKKLYILLPALFLLIQSSSYSQEKEKEITISAASSLTDVLKELGTTFKQKTGIKAVFNFGSSGSLYQQIEKGAPVDVFISADQDIVDKGIKSEVLESSSKVILLKNTLVLIQPKSSELKIKKLEDLKSPEIKKIAIGNPNSVPAGKYAEEVLAKNNLNISLKEKFIPAENVRQVLDYVGREEVEVGFVYVTDAAIAESKVKIALTLSRHKPILYPGILATGTKNSAEAKSFLEFLKKSPEAKETFLKYKFILP</sequence>
<dbReference type="PANTHER" id="PTHR30632">
    <property type="entry name" value="MOLYBDATE-BINDING PERIPLASMIC PROTEIN"/>
    <property type="match status" value="1"/>
</dbReference>
<evidence type="ECO:0000256" key="1">
    <source>
        <dbReference type="ARBA" id="ARBA00009175"/>
    </source>
</evidence>
<evidence type="ECO:0000256" key="5">
    <source>
        <dbReference type="ARBA" id="ARBA00062515"/>
    </source>
</evidence>
<dbReference type="InterPro" id="IPR005950">
    <property type="entry name" value="ModA"/>
</dbReference>
<dbReference type="EMBL" id="NPDN01000004">
    <property type="protein sequence ID" value="PJZ25708.1"/>
    <property type="molecule type" value="Genomic_DNA"/>
</dbReference>
<dbReference type="GO" id="GO:0015689">
    <property type="term" value="P:molybdate ion transport"/>
    <property type="evidence" value="ECO:0007669"/>
    <property type="project" value="InterPro"/>
</dbReference>
<dbReference type="Gene3D" id="3.40.190.10">
    <property type="entry name" value="Periplasmic binding protein-like II"/>
    <property type="match status" value="2"/>
</dbReference>
<dbReference type="PIRSF" id="PIRSF004846">
    <property type="entry name" value="ModA"/>
    <property type="match status" value="1"/>
</dbReference>
<dbReference type="Proteomes" id="UP000232196">
    <property type="component" value="Unassembled WGS sequence"/>
</dbReference>
<name>A0A2M9XDD1_9LEPT</name>
<dbReference type="GO" id="GO:1901359">
    <property type="term" value="F:tungstate binding"/>
    <property type="evidence" value="ECO:0007669"/>
    <property type="project" value="UniProtKB-ARBA"/>
</dbReference>
<feature type="chain" id="PRO_5014637905" evidence="7">
    <location>
        <begin position="23"/>
        <end position="254"/>
    </location>
</feature>
<evidence type="ECO:0000256" key="7">
    <source>
        <dbReference type="SAM" id="SignalP"/>
    </source>
</evidence>
<feature type="binding site" evidence="6">
    <location>
        <position position="172"/>
    </location>
    <ligand>
        <name>molybdate</name>
        <dbReference type="ChEBI" id="CHEBI:36264"/>
    </ligand>
</feature>
<dbReference type="FunFam" id="3.40.190.10:FF:000035">
    <property type="entry name" value="Molybdate ABC transporter substrate-binding protein"/>
    <property type="match status" value="1"/>
</dbReference>
<evidence type="ECO:0000256" key="2">
    <source>
        <dbReference type="ARBA" id="ARBA00022505"/>
    </source>
</evidence>
<dbReference type="AlphaFoldDB" id="A0A2M9XDD1"/>
<dbReference type="NCBIfam" id="TIGR01256">
    <property type="entry name" value="modA"/>
    <property type="match status" value="1"/>
</dbReference>
<evidence type="ECO:0000256" key="6">
    <source>
        <dbReference type="PIRSR" id="PIRSR004846-1"/>
    </source>
</evidence>
<evidence type="ECO:0000256" key="3">
    <source>
        <dbReference type="ARBA" id="ARBA00022723"/>
    </source>
</evidence>
<dbReference type="GO" id="GO:0030973">
    <property type="term" value="F:molybdate ion binding"/>
    <property type="evidence" value="ECO:0007669"/>
    <property type="project" value="UniProtKB-ARBA"/>
</dbReference>
<keyword evidence="3 6" id="KW-0479">Metal-binding</keyword>
<keyword evidence="4 7" id="KW-0732">Signal</keyword>
<dbReference type="OrthoDB" id="9785015at2"/>
<dbReference type="SUPFAM" id="SSF53850">
    <property type="entry name" value="Periplasmic binding protein-like II"/>
    <property type="match status" value="1"/>
</dbReference>
<feature type="binding site" evidence="6">
    <location>
        <position position="145"/>
    </location>
    <ligand>
        <name>molybdate</name>
        <dbReference type="ChEBI" id="CHEBI:36264"/>
    </ligand>
</feature>
<dbReference type="PANTHER" id="PTHR30632:SF0">
    <property type="entry name" value="SULFATE-BINDING PROTEIN"/>
    <property type="match status" value="1"/>
</dbReference>
<comment type="similarity">
    <text evidence="1">Belongs to the bacterial solute-binding protein ModA family.</text>
</comment>